<evidence type="ECO:0000259" key="5">
    <source>
        <dbReference type="PROSITE" id="PS50106"/>
    </source>
</evidence>
<feature type="compositionally biased region" description="Low complexity" evidence="4">
    <location>
        <begin position="23"/>
        <end position="41"/>
    </location>
</feature>
<dbReference type="InterPro" id="IPR036034">
    <property type="entry name" value="PDZ_sf"/>
</dbReference>
<dbReference type="EMBL" id="NIVC01001847">
    <property type="protein sequence ID" value="PAA63401.1"/>
    <property type="molecule type" value="Genomic_DNA"/>
</dbReference>
<feature type="coiled-coil region" evidence="3">
    <location>
        <begin position="156"/>
        <end position="183"/>
    </location>
</feature>
<comment type="subcellular location">
    <subcellularLocation>
        <location evidence="1">Cytoplasm</location>
    </subcellularLocation>
</comment>
<dbReference type="OrthoDB" id="10041077at2759"/>
<comment type="caution">
    <text evidence="6">The sequence shown here is derived from an EMBL/GenBank/DDBJ whole genome shotgun (WGS) entry which is preliminary data.</text>
</comment>
<evidence type="ECO:0000256" key="2">
    <source>
        <dbReference type="ARBA" id="ARBA00022490"/>
    </source>
</evidence>
<name>A0A267EPI7_9PLAT</name>
<organism evidence="6 7">
    <name type="scientific">Macrostomum lignano</name>
    <dbReference type="NCBI Taxonomy" id="282301"/>
    <lineage>
        <taxon>Eukaryota</taxon>
        <taxon>Metazoa</taxon>
        <taxon>Spiralia</taxon>
        <taxon>Lophotrochozoa</taxon>
        <taxon>Platyhelminthes</taxon>
        <taxon>Rhabditophora</taxon>
        <taxon>Macrostomorpha</taxon>
        <taxon>Macrostomida</taxon>
        <taxon>Macrostomidae</taxon>
        <taxon>Macrostomum</taxon>
    </lineage>
</organism>
<dbReference type="Proteomes" id="UP000215902">
    <property type="component" value="Unassembled WGS sequence"/>
</dbReference>
<dbReference type="InterPro" id="IPR001478">
    <property type="entry name" value="PDZ"/>
</dbReference>
<feature type="compositionally biased region" description="Polar residues" evidence="4">
    <location>
        <begin position="1"/>
        <end position="22"/>
    </location>
</feature>
<evidence type="ECO:0000313" key="6">
    <source>
        <dbReference type="EMBL" id="PAA63401.1"/>
    </source>
</evidence>
<dbReference type="STRING" id="282301.A0A267EPI7"/>
<dbReference type="GO" id="GO:0005737">
    <property type="term" value="C:cytoplasm"/>
    <property type="evidence" value="ECO:0007669"/>
    <property type="project" value="UniProtKB-SubCell"/>
</dbReference>
<dbReference type="SUPFAM" id="SSF50156">
    <property type="entry name" value="PDZ domain-like"/>
    <property type="match status" value="1"/>
</dbReference>
<accession>A0A267EPI7</accession>
<evidence type="ECO:0000256" key="4">
    <source>
        <dbReference type="SAM" id="MobiDB-lite"/>
    </source>
</evidence>
<sequence length="195" mass="21961">NSQTGEHLETMSSNSLTGGQANDSISLGSSSSDQSGRQDQQANSRVKELVIERPAGGRKSYGFAIRTFRILTVRGRCESLSYVDYVEDGSPAWQAGLLPGHVLISVNNFSVEAVEHRLIEDRIRSCHQRMVLRVRFENVAERVELARRALRLRRLIREKLTALKQIEDRQKKLVEEASELVATAKLKDSREIEEA</sequence>
<feature type="domain" description="PDZ" evidence="5">
    <location>
        <begin position="48"/>
        <end position="138"/>
    </location>
</feature>
<dbReference type="AlphaFoldDB" id="A0A267EPI7"/>
<proteinExistence type="predicted"/>
<dbReference type="InterPro" id="IPR052122">
    <property type="entry name" value="Intracell_Traff_Signaling_Reg"/>
</dbReference>
<dbReference type="PANTHER" id="PTHR15963">
    <property type="entry name" value="GENERAL RECEPTOR FOR PHOSPHOINOSITIDES 1-ASSOCIATED SCAFFOLD PROTEIN-RELATED"/>
    <property type="match status" value="1"/>
</dbReference>
<keyword evidence="3" id="KW-0175">Coiled coil</keyword>
<dbReference type="SMART" id="SM00228">
    <property type="entry name" value="PDZ"/>
    <property type="match status" value="1"/>
</dbReference>
<evidence type="ECO:0000313" key="7">
    <source>
        <dbReference type="Proteomes" id="UP000215902"/>
    </source>
</evidence>
<evidence type="ECO:0000256" key="3">
    <source>
        <dbReference type="SAM" id="Coils"/>
    </source>
</evidence>
<keyword evidence="2" id="KW-0963">Cytoplasm</keyword>
<dbReference type="Pfam" id="PF17820">
    <property type="entry name" value="PDZ_6"/>
    <property type="match status" value="1"/>
</dbReference>
<dbReference type="PROSITE" id="PS50106">
    <property type="entry name" value="PDZ"/>
    <property type="match status" value="1"/>
</dbReference>
<protein>
    <recommendedName>
        <fullName evidence="5">PDZ domain-containing protein</fullName>
    </recommendedName>
</protein>
<keyword evidence="7" id="KW-1185">Reference proteome</keyword>
<gene>
    <name evidence="6" type="ORF">BOX15_Mlig022758g1</name>
</gene>
<evidence type="ECO:0000256" key="1">
    <source>
        <dbReference type="ARBA" id="ARBA00004496"/>
    </source>
</evidence>
<dbReference type="Gene3D" id="2.30.42.10">
    <property type="match status" value="1"/>
</dbReference>
<dbReference type="InterPro" id="IPR041489">
    <property type="entry name" value="PDZ_6"/>
</dbReference>
<reference evidence="6 7" key="1">
    <citation type="submission" date="2017-06" db="EMBL/GenBank/DDBJ databases">
        <title>A platform for efficient transgenesis in Macrostomum lignano, a flatworm model organism for stem cell research.</title>
        <authorList>
            <person name="Berezikov E."/>
        </authorList>
    </citation>
    <scope>NUCLEOTIDE SEQUENCE [LARGE SCALE GENOMIC DNA]</scope>
    <source>
        <strain evidence="6">DV1</strain>
        <tissue evidence="6">Whole organism</tissue>
    </source>
</reference>
<feature type="non-terminal residue" evidence="6">
    <location>
        <position position="1"/>
    </location>
</feature>
<dbReference type="PANTHER" id="PTHR15963:SF5">
    <property type="entry name" value="SHORT SPINDLE 6, ISOFORM A"/>
    <property type="match status" value="1"/>
</dbReference>
<feature type="region of interest" description="Disordered" evidence="4">
    <location>
        <begin position="1"/>
        <end position="49"/>
    </location>
</feature>